<evidence type="ECO:0000313" key="2">
    <source>
        <dbReference type="Proteomes" id="UP001252186"/>
    </source>
</evidence>
<dbReference type="Proteomes" id="UP001252186">
    <property type="component" value="Unassembled WGS sequence"/>
</dbReference>
<protein>
    <submittedName>
        <fullName evidence="1">2-dehydro-3-deoxygalactonokinase</fullName>
    </submittedName>
</protein>
<dbReference type="InterPro" id="IPR007729">
    <property type="entry name" value="DGOK"/>
</dbReference>
<dbReference type="RefSeq" id="WP_311591674.1">
    <property type="nucleotide sequence ID" value="NZ_JAVRHV010000001.1"/>
</dbReference>
<organism evidence="1 2">
    <name type="scientific">Urechidicola vernalis</name>
    <dbReference type="NCBI Taxonomy" id="3075600"/>
    <lineage>
        <taxon>Bacteria</taxon>
        <taxon>Pseudomonadati</taxon>
        <taxon>Bacteroidota</taxon>
        <taxon>Flavobacteriia</taxon>
        <taxon>Flavobacteriales</taxon>
        <taxon>Flavobacteriaceae</taxon>
        <taxon>Urechidicola</taxon>
    </lineage>
</organism>
<dbReference type="Gene3D" id="3.30.420.310">
    <property type="entry name" value="2-keto-3-deoxy-galactonokinase, C-terminal domain"/>
    <property type="match status" value="1"/>
</dbReference>
<dbReference type="Gene3D" id="3.30.420.300">
    <property type="entry name" value="2-keto-3-deoxy-galactonokinase, substrate binding domain"/>
    <property type="match status" value="1"/>
</dbReference>
<dbReference type="EMBL" id="JAVRHV010000001">
    <property type="protein sequence ID" value="MDT0551863.1"/>
    <property type="molecule type" value="Genomic_DNA"/>
</dbReference>
<proteinExistence type="predicted"/>
<gene>
    <name evidence="1" type="ORF">RM519_01275</name>
</gene>
<dbReference type="InterPro" id="IPR042258">
    <property type="entry name" value="DGOK_N"/>
</dbReference>
<comment type="caution">
    <text evidence="1">The sequence shown here is derived from an EMBL/GenBank/DDBJ whole genome shotgun (WGS) entry which is preliminary data.</text>
</comment>
<dbReference type="CDD" id="cd24012">
    <property type="entry name" value="ASKHA_NBD_KDGal-kinase"/>
    <property type="match status" value="1"/>
</dbReference>
<dbReference type="Pfam" id="PF05035">
    <property type="entry name" value="DGOK"/>
    <property type="match status" value="1"/>
</dbReference>
<keyword evidence="2" id="KW-1185">Reference proteome</keyword>
<evidence type="ECO:0000313" key="1">
    <source>
        <dbReference type="EMBL" id="MDT0551863.1"/>
    </source>
</evidence>
<accession>A0ABU2Y482</accession>
<name>A0ABU2Y482_9FLAO</name>
<sequence length="312" mass="34917">MNAEYFISVDWGTTNLRIRAIETATLKIIDAVHSNNGVKQIFMLWKKSEQSRTDFFFNILRTEIDKLKGNEVNSFPILISGMASSSIGLKELSYAPIPFNTNGQSLHIEKIEDQIFLISGVQSETDVIRGEEVQLLGLSHLCVPNKTNIFILPGTHSKHLTIQNNHVTQFKTYITGELFDVLSKHSILSSSINQGNFDRQTINGFTKGIQDSQNGNSILNSIFKTRTNSLFETLNPQENYYYLSGLLIGEELKELINLKDASSIHLCASGTLFELYKMAIDILKLNTITSIVSKQTVDTAVVKGHSKLLKTL</sequence>
<reference evidence="1 2" key="1">
    <citation type="submission" date="2023-09" db="EMBL/GenBank/DDBJ databases">
        <authorList>
            <person name="Rey-Velasco X."/>
        </authorList>
    </citation>
    <scope>NUCLEOTIDE SEQUENCE [LARGE SCALE GENOMIC DNA]</scope>
    <source>
        <strain evidence="1 2">P050</strain>
    </source>
</reference>
<dbReference type="InterPro" id="IPR042257">
    <property type="entry name" value="DGOK_C"/>
</dbReference>